<name>A0A9X1M2T1_9MICC</name>
<dbReference type="InterPro" id="IPR050490">
    <property type="entry name" value="Bact_solute-bd_prot1"/>
</dbReference>
<feature type="chain" id="PRO_5040800316" evidence="5">
    <location>
        <begin position="28"/>
        <end position="465"/>
    </location>
</feature>
<keyword evidence="4 5" id="KW-0732">Signal</keyword>
<feature type="signal peptide" evidence="5">
    <location>
        <begin position="1"/>
        <end position="27"/>
    </location>
</feature>
<evidence type="ECO:0000256" key="2">
    <source>
        <dbReference type="ARBA" id="ARBA00008520"/>
    </source>
</evidence>
<protein>
    <submittedName>
        <fullName evidence="6">ABC transporter substrate-binding protein</fullName>
    </submittedName>
</protein>
<gene>
    <name evidence="6" type="ORF">LJ751_12530</name>
</gene>
<evidence type="ECO:0000256" key="4">
    <source>
        <dbReference type="ARBA" id="ARBA00022729"/>
    </source>
</evidence>
<evidence type="ECO:0000313" key="7">
    <source>
        <dbReference type="Proteomes" id="UP001139264"/>
    </source>
</evidence>
<comment type="subcellular location">
    <subcellularLocation>
        <location evidence="1">Cell envelope</location>
    </subcellularLocation>
</comment>
<keyword evidence="3" id="KW-0813">Transport</keyword>
<dbReference type="PANTHER" id="PTHR43649">
    <property type="entry name" value="ARABINOSE-BINDING PROTEIN-RELATED"/>
    <property type="match status" value="1"/>
</dbReference>
<dbReference type="EMBL" id="JAJFZP010000010">
    <property type="protein sequence ID" value="MCC3270171.1"/>
    <property type="molecule type" value="Genomic_DNA"/>
</dbReference>
<sequence length="465" mass="49863">MRTIRRRRFLPLAAGTAALALALSACGSGGGETADDSAAPPADVLEEADGVTEVNFWHSMDGTNGETLDALITEFNAANEGKIEVKSVYQGDYDATITKYKAAVQSNSTPTMVQIYDIGTQFMIDSGAVLPTQVFIDRDEYNVSDLQPNIAGYYSINDELWSMPFNTSMPVLYYNKTLFEAAGLDPETAPETLDEVGTAAEALSKVNGGPAEFGFNAAIYGWLLEQEIAASGELYCGPDNGRSGERATEYTLNNDSAVEFVDWWKDLVATGIAGNTGRATADAQNAFKTGTIGMTLESTGALRGMQQAAEEQGFELGVGFYPKIEENDSGPIIGGASLWVSGEGHSDAEKEASWQFMQFLAEPATQATWHTGTGYFPISKAALDEPKDVEWREQYPQFDVAVQQLEATELTSATQGCSAGSMPQARKAAEDALEGALLGGDSKTELTEAVTELQREIESYNSSVQ</sequence>
<organism evidence="6 7">
    <name type="scientific">Arthrobacter gengyunqii</name>
    <dbReference type="NCBI Taxonomy" id="2886940"/>
    <lineage>
        <taxon>Bacteria</taxon>
        <taxon>Bacillati</taxon>
        <taxon>Actinomycetota</taxon>
        <taxon>Actinomycetes</taxon>
        <taxon>Micrococcales</taxon>
        <taxon>Micrococcaceae</taxon>
        <taxon>Arthrobacter</taxon>
    </lineage>
</organism>
<dbReference type="Pfam" id="PF13416">
    <property type="entry name" value="SBP_bac_8"/>
    <property type="match status" value="1"/>
</dbReference>
<accession>A0A9X1M2T1</accession>
<dbReference type="InterPro" id="IPR006311">
    <property type="entry name" value="TAT_signal"/>
</dbReference>
<dbReference type="InterPro" id="IPR006059">
    <property type="entry name" value="SBP"/>
</dbReference>
<dbReference type="RefSeq" id="WP_227908442.1">
    <property type="nucleotide sequence ID" value="NZ_CP095461.1"/>
</dbReference>
<dbReference type="Gene3D" id="3.40.190.10">
    <property type="entry name" value="Periplasmic binding protein-like II"/>
    <property type="match status" value="2"/>
</dbReference>
<comment type="caution">
    <text evidence="6">The sequence shown here is derived from an EMBL/GenBank/DDBJ whole genome shotgun (WGS) entry which is preliminary data.</text>
</comment>
<comment type="similarity">
    <text evidence="2">Belongs to the bacterial solute-binding protein 1 family.</text>
</comment>
<evidence type="ECO:0000313" key="6">
    <source>
        <dbReference type="EMBL" id="MCC3270171.1"/>
    </source>
</evidence>
<dbReference type="Proteomes" id="UP001139264">
    <property type="component" value="Unassembled WGS sequence"/>
</dbReference>
<dbReference type="GO" id="GO:0030313">
    <property type="term" value="C:cell envelope"/>
    <property type="evidence" value="ECO:0007669"/>
    <property type="project" value="UniProtKB-SubCell"/>
</dbReference>
<evidence type="ECO:0000256" key="1">
    <source>
        <dbReference type="ARBA" id="ARBA00004196"/>
    </source>
</evidence>
<proteinExistence type="inferred from homology"/>
<evidence type="ECO:0000256" key="5">
    <source>
        <dbReference type="SAM" id="SignalP"/>
    </source>
</evidence>
<dbReference type="SUPFAM" id="SSF53850">
    <property type="entry name" value="Periplasmic binding protein-like II"/>
    <property type="match status" value="1"/>
</dbReference>
<evidence type="ECO:0000256" key="3">
    <source>
        <dbReference type="ARBA" id="ARBA00022448"/>
    </source>
</evidence>
<dbReference type="AlphaFoldDB" id="A0A9X1M2T1"/>
<dbReference type="PROSITE" id="PS51257">
    <property type="entry name" value="PROKAR_LIPOPROTEIN"/>
    <property type="match status" value="1"/>
</dbReference>
<dbReference type="CDD" id="cd14748">
    <property type="entry name" value="PBP2_UgpB"/>
    <property type="match status" value="1"/>
</dbReference>
<dbReference type="PROSITE" id="PS51318">
    <property type="entry name" value="TAT"/>
    <property type="match status" value="1"/>
</dbReference>
<reference evidence="6" key="1">
    <citation type="submission" date="2021-10" db="EMBL/GenBank/DDBJ databases">
        <title>Novel species in genus Arthrobacter.</title>
        <authorList>
            <person name="Liu Y."/>
        </authorList>
    </citation>
    <scope>NUCLEOTIDE SEQUENCE</scope>
    <source>
        <strain evidence="6">Zg-Y809</strain>
    </source>
</reference>
<dbReference type="PANTHER" id="PTHR43649:SF31">
    <property type="entry name" value="SN-GLYCEROL-3-PHOSPHATE-BINDING PERIPLASMIC PROTEIN UGPB"/>
    <property type="match status" value="1"/>
</dbReference>